<keyword evidence="2" id="KW-1185">Reference proteome</keyword>
<accession>A0A2I7N4N7</accession>
<protein>
    <recommendedName>
        <fullName evidence="3">Lipoprotein</fullName>
    </recommendedName>
</protein>
<dbReference type="KEGG" id="nba:CUN60_03630"/>
<dbReference type="EMBL" id="CP024847">
    <property type="protein sequence ID" value="AUR51424.1"/>
    <property type="molecule type" value="Genomic_DNA"/>
</dbReference>
<dbReference type="AlphaFoldDB" id="A0A2I7N4N7"/>
<organism evidence="1 2">
    <name type="scientific">Aquella oligotrophica</name>
    <dbReference type="NCBI Taxonomy" id="2067065"/>
    <lineage>
        <taxon>Bacteria</taxon>
        <taxon>Pseudomonadati</taxon>
        <taxon>Pseudomonadota</taxon>
        <taxon>Betaproteobacteria</taxon>
        <taxon>Neisseriales</taxon>
        <taxon>Neisseriaceae</taxon>
        <taxon>Aquella</taxon>
    </lineage>
</organism>
<evidence type="ECO:0000313" key="1">
    <source>
        <dbReference type="EMBL" id="AUR51424.1"/>
    </source>
</evidence>
<evidence type="ECO:0000313" key="2">
    <source>
        <dbReference type="Proteomes" id="UP000236655"/>
    </source>
</evidence>
<dbReference type="PROSITE" id="PS51257">
    <property type="entry name" value="PROKAR_LIPOPROTEIN"/>
    <property type="match status" value="1"/>
</dbReference>
<proteinExistence type="predicted"/>
<sequence>MHKLLVTSLGLLVIGCSSLDMSTLKCRNMQITNKTTLKQVQDMCLISSQSSRSSGLYEVQFRNDTTEKSVKCDFATNSPDAVVNGCR</sequence>
<evidence type="ECO:0008006" key="3">
    <source>
        <dbReference type="Google" id="ProtNLM"/>
    </source>
</evidence>
<name>A0A2I7N4N7_9NEIS</name>
<gene>
    <name evidence="1" type="ORF">CUN60_03630</name>
</gene>
<reference evidence="2" key="1">
    <citation type="submission" date="2017-11" db="EMBL/GenBank/DDBJ databases">
        <authorList>
            <person name="Chan K.G."/>
            <person name="Lee L.S."/>
        </authorList>
    </citation>
    <scope>NUCLEOTIDE SEQUENCE [LARGE SCALE GENOMIC DNA]</scope>
    <source>
        <strain evidence="2">DSM 100970</strain>
    </source>
</reference>
<dbReference type="Proteomes" id="UP000236655">
    <property type="component" value="Chromosome"/>
</dbReference>